<dbReference type="CDD" id="cd19411">
    <property type="entry name" value="MCP2201-like_sensor"/>
    <property type="match status" value="1"/>
</dbReference>
<evidence type="ECO:0000259" key="7">
    <source>
        <dbReference type="PROSITE" id="PS50885"/>
    </source>
</evidence>
<name>A0ABY4S7A8_AQUTE</name>
<dbReference type="InterPro" id="IPR004090">
    <property type="entry name" value="Chemotax_Me-accpt_rcpt"/>
</dbReference>
<accession>A0ABY4S7A8</accession>
<dbReference type="Gene3D" id="1.10.287.950">
    <property type="entry name" value="Methyl-accepting chemotaxis protein"/>
    <property type="match status" value="1"/>
</dbReference>
<dbReference type="InterPro" id="IPR047347">
    <property type="entry name" value="YvaQ-like_sensor"/>
</dbReference>
<feature type="transmembrane region" description="Helical" evidence="5">
    <location>
        <begin position="188"/>
        <end position="209"/>
    </location>
</feature>
<dbReference type="PRINTS" id="PR00260">
    <property type="entry name" value="CHEMTRNSDUCR"/>
</dbReference>
<dbReference type="Pfam" id="PF12729">
    <property type="entry name" value="4HB_MCP_1"/>
    <property type="match status" value="1"/>
</dbReference>
<dbReference type="PROSITE" id="PS50885">
    <property type="entry name" value="HAMP"/>
    <property type="match status" value="1"/>
</dbReference>
<feature type="compositionally biased region" description="Low complexity" evidence="4">
    <location>
        <begin position="552"/>
        <end position="591"/>
    </location>
</feature>
<keyword evidence="5" id="KW-0812">Transmembrane</keyword>
<evidence type="ECO:0000259" key="6">
    <source>
        <dbReference type="PROSITE" id="PS50111"/>
    </source>
</evidence>
<feature type="domain" description="Methyl-accepting transducer" evidence="6">
    <location>
        <begin position="267"/>
        <end position="496"/>
    </location>
</feature>
<feature type="domain" description="HAMP" evidence="7">
    <location>
        <begin position="210"/>
        <end position="262"/>
    </location>
</feature>
<dbReference type="InterPro" id="IPR004089">
    <property type="entry name" value="MCPsignal_dom"/>
</dbReference>
<keyword evidence="5" id="KW-0472">Membrane</keyword>
<dbReference type="Pfam" id="PF00015">
    <property type="entry name" value="MCPsignal"/>
    <property type="match status" value="1"/>
</dbReference>
<reference evidence="8" key="1">
    <citation type="submission" date="2022-05" db="EMBL/GenBank/DDBJ databases">
        <title>An RpoN-dependent PEP-CTERM gene is involved in floc formation of an Aquincola tertiaricarbonis strain.</title>
        <authorList>
            <person name="Qiu D."/>
            <person name="Xia M."/>
        </authorList>
    </citation>
    <scope>NUCLEOTIDE SEQUENCE</scope>
    <source>
        <strain evidence="8">RN12</strain>
    </source>
</reference>
<keyword evidence="1" id="KW-0488">Methylation</keyword>
<feature type="region of interest" description="Disordered" evidence="4">
    <location>
        <begin position="552"/>
        <end position="599"/>
    </location>
</feature>
<proteinExistence type="inferred from homology"/>
<dbReference type="PROSITE" id="PS50111">
    <property type="entry name" value="CHEMOTAXIS_TRANSDUC_2"/>
    <property type="match status" value="1"/>
</dbReference>
<evidence type="ECO:0000256" key="2">
    <source>
        <dbReference type="ARBA" id="ARBA00029447"/>
    </source>
</evidence>
<evidence type="ECO:0000256" key="4">
    <source>
        <dbReference type="SAM" id="MobiDB-lite"/>
    </source>
</evidence>
<dbReference type="SUPFAM" id="SSF58104">
    <property type="entry name" value="Methyl-accepting chemotaxis protein (MCP) signaling domain"/>
    <property type="match status" value="1"/>
</dbReference>
<dbReference type="InterPro" id="IPR051310">
    <property type="entry name" value="MCP_chemotaxis"/>
</dbReference>
<dbReference type="PANTHER" id="PTHR43531:SF14">
    <property type="entry name" value="METHYL-ACCEPTING CHEMOTAXIS PROTEIN I-RELATED"/>
    <property type="match status" value="1"/>
</dbReference>
<dbReference type="EMBL" id="CP097635">
    <property type="protein sequence ID" value="URI07190.1"/>
    <property type="molecule type" value="Genomic_DNA"/>
</dbReference>
<comment type="similarity">
    <text evidence="2">Belongs to the methyl-accepting chemotaxis (MCP) protein family.</text>
</comment>
<evidence type="ECO:0000256" key="5">
    <source>
        <dbReference type="SAM" id="Phobius"/>
    </source>
</evidence>
<keyword evidence="9" id="KW-1185">Reference proteome</keyword>
<dbReference type="InterPro" id="IPR003660">
    <property type="entry name" value="HAMP_dom"/>
</dbReference>
<sequence length="599" mass="62315">MKQLKISTRLILGFAAMALVIAALGVIALQRVQAINDQFTLALDDRYPKIKRFLTIRDGNATVSRALRDMFILTEPAQLQALKAEIDEISKRTSAEFKVLETSMTTPKGKAGFAKLNAARMAYRGPRDKLIELLMAGKRDEARQLLVAEVVPRQQDYMTAVTELVELGGRLMDDASQQAEAHATTTRWTVGLAIVAGLLLAAATAAWIIRTTLRPLNQAVDVARSVAAGDLSKQFDASGNTETAQLLSALKDMQTRLADIVGEVRANAEGVATASAEISSGNSDLSARTEHQASALEETAASMEQLGATVRTNSDNAQQANQLAQAASDVATQGGEAVHQVVQTMKGISESSHRITEIIGTIDGIAFQTNILALNAAVEAARAGEQGRGFAVVAGEVRTLAQRSAEAAKEIKTLIAQSVERVEQGTRQVDQAGATIEQVVTSIRRVTDIVGEISSASREQASGVAQVGEAVTAMDQATQQNAALVEESAAAAESLKMQAQQLVQAVAVFKLAGGAATPAVAARPAAAMPAPAPAAAPMARVARPVAAARKPAATSAKAARPAAVAPAPARAPAAAKAAAPAPAPAPAAAVANDDDWSTF</sequence>
<gene>
    <name evidence="8" type="ORF">MW290_00765</name>
</gene>
<dbReference type="InterPro" id="IPR024478">
    <property type="entry name" value="HlyB_4HB_MCP"/>
</dbReference>
<protein>
    <submittedName>
        <fullName evidence="8">Methyl-accepting chemotaxis protein</fullName>
    </submittedName>
</protein>
<evidence type="ECO:0000313" key="9">
    <source>
        <dbReference type="Proteomes" id="UP001056201"/>
    </source>
</evidence>
<dbReference type="Pfam" id="PF00672">
    <property type="entry name" value="HAMP"/>
    <property type="match status" value="1"/>
</dbReference>
<dbReference type="SMART" id="SM00283">
    <property type="entry name" value="MA"/>
    <property type="match status" value="1"/>
</dbReference>
<dbReference type="SMART" id="SM00304">
    <property type="entry name" value="HAMP"/>
    <property type="match status" value="1"/>
</dbReference>
<dbReference type="CDD" id="cd06225">
    <property type="entry name" value="HAMP"/>
    <property type="match status" value="1"/>
</dbReference>
<organism evidence="8 9">
    <name type="scientific">Aquincola tertiaricarbonis</name>
    <dbReference type="NCBI Taxonomy" id="391953"/>
    <lineage>
        <taxon>Bacteria</taxon>
        <taxon>Pseudomonadati</taxon>
        <taxon>Pseudomonadota</taxon>
        <taxon>Betaproteobacteria</taxon>
        <taxon>Burkholderiales</taxon>
        <taxon>Sphaerotilaceae</taxon>
        <taxon>Aquincola</taxon>
    </lineage>
</organism>
<dbReference type="RefSeq" id="WP_250195455.1">
    <property type="nucleotide sequence ID" value="NZ_CP097635.1"/>
</dbReference>
<dbReference type="PANTHER" id="PTHR43531">
    <property type="entry name" value="PROTEIN ICFG"/>
    <property type="match status" value="1"/>
</dbReference>
<keyword evidence="3" id="KW-0807">Transducer</keyword>
<dbReference type="Proteomes" id="UP001056201">
    <property type="component" value="Chromosome 1"/>
</dbReference>
<dbReference type="CDD" id="cd11386">
    <property type="entry name" value="MCP_signal"/>
    <property type="match status" value="1"/>
</dbReference>
<evidence type="ECO:0000256" key="1">
    <source>
        <dbReference type="ARBA" id="ARBA00022481"/>
    </source>
</evidence>
<evidence type="ECO:0000256" key="3">
    <source>
        <dbReference type="PROSITE-ProRule" id="PRU00284"/>
    </source>
</evidence>
<evidence type="ECO:0000313" key="8">
    <source>
        <dbReference type="EMBL" id="URI07190.1"/>
    </source>
</evidence>
<keyword evidence="5" id="KW-1133">Transmembrane helix</keyword>